<comment type="subcellular location">
    <subcellularLocation>
        <location evidence="1">Nucleus</location>
    </subcellularLocation>
</comment>
<evidence type="ECO:0000256" key="2">
    <source>
        <dbReference type="ARBA" id="ARBA00022741"/>
    </source>
</evidence>
<dbReference type="PROSITE" id="PS50162">
    <property type="entry name" value="RECA_2"/>
    <property type="match status" value="1"/>
</dbReference>
<dbReference type="KEGG" id="fas:105269605"/>
<evidence type="ECO:0000256" key="3">
    <source>
        <dbReference type="ARBA" id="ARBA00022763"/>
    </source>
</evidence>
<dbReference type="RefSeq" id="XP_011308286.1">
    <property type="nucleotide sequence ID" value="XM_011309984.1"/>
</dbReference>
<organism evidence="8 9">
    <name type="scientific">Fopius arisanus</name>
    <dbReference type="NCBI Taxonomy" id="64838"/>
    <lineage>
        <taxon>Eukaryota</taxon>
        <taxon>Metazoa</taxon>
        <taxon>Ecdysozoa</taxon>
        <taxon>Arthropoda</taxon>
        <taxon>Hexapoda</taxon>
        <taxon>Insecta</taxon>
        <taxon>Pterygota</taxon>
        <taxon>Neoptera</taxon>
        <taxon>Endopterygota</taxon>
        <taxon>Hymenoptera</taxon>
        <taxon>Apocrita</taxon>
        <taxon>Ichneumonoidea</taxon>
        <taxon>Braconidae</taxon>
        <taxon>Opiinae</taxon>
        <taxon>Fopius</taxon>
    </lineage>
</organism>
<evidence type="ECO:0000256" key="5">
    <source>
        <dbReference type="ARBA" id="ARBA00023204"/>
    </source>
</evidence>
<dbReference type="Gene3D" id="3.40.50.300">
    <property type="entry name" value="P-loop containing nucleotide triphosphate hydrolases"/>
    <property type="match status" value="1"/>
</dbReference>
<dbReference type="GO" id="GO:0090656">
    <property type="term" value="P:t-circle formation"/>
    <property type="evidence" value="ECO:0007669"/>
    <property type="project" value="TreeGrafter"/>
</dbReference>
<keyword evidence="2" id="KW-0547">Nucleotide-binding</keyword>
<dbReference type="GO" id="GO:0000722">
    <property type="term" value="P:telomere maintenance via recombination"/>
    <property type="evidence" value="ECO:0007669"/>
    <property type="project" value="TreeGrafter"/>
</dbReference>
<dbReference type="InterPro" id="IPR013632">
    <property type="entry name" value="Rad51_C"/>
</dbReference>
<dbReference type="PANTHER" id="PTHR46487:SF1">
    <property type="entry name" value="DNA REPAIR PROTEIN XRCC3"/>
    <property type="match status" value="1"/>
</dbReference>
<dbReference type="SMART" id="SM00382">
    <property type="entry name" value="AAA"/>
    <property type="match status" value="1"/>
</dbReference>
<feature type="domain" description="RecA family profile 1" evidence="7">
    <location>
        <begin position="13"/>
        <end position="185"/>
    </location>
</feature>
<dbReference type="SUPFAM" id="SSF52540">
    <property type="entry name" value="P-loop containing nucleoside triphosphate hydrolases"/>
    <property type="match status" value="1"/>
</dbReference>
<dbReference type="GO" id="GO:0045003">
    <property type="term" value="P:double-strand break repair via synthesis-dependent strand annealing"/>
    <property type="evidence" value="ECO:0007669"/>
    <property type="project" value="TreeGrafter"/>
</dbReference>
<dbReference type="GO" id="GO:0005524">
    <property type="term" value="F:ATP binding"/>
    <property type="evidence" value="ECO:0007669"/>
    <property type="project" value="UniProtKB-KW"/>
</dbReference>
<keyword evidence="4" id="KW-0067">ATP-binding</keyword>
<dbReference type="GO" id="GO:0071140">
    <property type="term" value="P:resolution of mitotic recombination intermediates"/>
    <property type="evidence" value="ECO:0007669"/>
    <property type="project" value="TreeGrafter"/>
</dbReference>
<dbReference type="AlphaFoldDB" id="A0A9R1TFT2"/>
<dbReference type="Proteomes" id="UP000694866">
    <property type="component" value="Unplaced"/>
</dbReference>
<dbReference type="GO" id="GO:0033065">
    <property type="term" value="C:Rad51C-XRCC3 complex"/>
    <property type="evidence" value="ECO:0007669"/>
    <property type="project" value="TreeGrafter"/>
</dbReference>
<evidence type="ECO:0000256" key="6">
    <source>
        <dbReference type="ARBA" id="ARBA00023242"/>
    </source>
</evidence>
<accession>A0A9R1TFT2</accession>
<gene>
    <name evidence="9" type="primary">spn-B</name>
</gene>
<proteinExistence type="predicted"/>
<dbReference type="GO" id="GO:0005657">
    <property type="term" value="C:replication fork"/>
    <property type="evidence" value="ECO:0007669"/>
    <property type="project" value="TreeGrafter"/>
</dbReference>
<dbReference type="InterPro" id="IPR047348">
    <property type="entry name" value="XRCC3-like_C"/>
</dbReference>
<keyword evidence="8" id="KW-1185">Reference proteome</keyword>
<dbReference type="InterPro" id="IPR003593">
    <property type="entry name" value="AAA+_ATPase"/>
</dbReference>
<dbReference type="InterPro" id="IPR027417">
    <property type="entry name" value="P-loop_NTPase"/>
</dbReference>
<sequence length="255" mass="28153">MNLGVTAEELLKKEDYLTTGCSKIDELLRGGISKRGITQIYGEAGTGKTQFALQLCLTAQICPEGEKAKGVLYICTESIFPSKRLQELLICSPISIKHRPTSDLIFVEHVSTVRDLENCILTRVPVILTNNSISLLIIDSIAAPYRAEYEENQLKSRAKSLRSIGHALHGFSINNDLCIVCINQVSASMGAVKSSCHEYQPVLGVTWACQVTNSINFCRIHDQRHIHVRESSYIPRESLSFNITQAGVFGSSVLL</sequence>
<keyword evidence="5" id="KW-0234">DNA repair</keyword>
<keyword evidence="3" id="KW-0227">DNA damage</keyword>
<reference evidence="9" key="1">
    <citation type="submission" date="2025-08" db="UniProtKB">
        <authorList>
            <consortium name="RefSeq"/>
        </authorList>
    </citation>
    <scope>IDENTIFICATION</scope>
    <source>
        <strain evidence="9">USDA-PBARC FA_bdor</strain>
        <tissue evidence="9">Whole organism</tissue>
    </source>
</reference>
<protein>
    <submittedName>
        <fullName evidence="9">DNA repair protein XRCC3</fullName>
    </submittedName>
</protein>
<dbReference type="CDD" id="cd19491">
    <property type="entry name" value="XRCC3"/>
    <property type="match status" value="1"/>
</dbReference>
<evidence type="ECO:0000313" key="8">
    <source>
        <dbReference type="Proteomes" id="UP000694866"/>
    </source>
</evidence>
<dbReference type="Pfam" id="PF08423">
    <property type="entry name" value="Rad51"/>
    <property type="match status" value="1"/>
</dbReference>
<dbReference type="OrthoDB" id="1861185at2759"/>
<evidence type="ECO:0000256" key="4">
    <source>
        <dbReference type="ARBA" id="ARBA00022840"/>
    </source>
</evidence>
<dbReference type="GO" id="GO:0140664">
    <property type="term" value="F:ATP-dependent DNA damage sensor activity"/>
    <property type="evidence" value="ECO:0007669"/>
    <property type="project" value="InterPro"/>
</dbReference>
<dbReference type="CTD" id="41746"/>
<evidence type="ECO:0000256" key="1">
    <source>
        <dbReference type="ARBA" id="ARBA00004123"/>
    </source>
</evidence>
<dbReference type="PANTHER" id="PTHR46487">
    <property type="entry name" value="DNA REPAIR PROTEIN XRCC3"/>
    <property type="match status" value="1"/>
</dbReference>
<evidence type="ECO:0000313" key="9">
    <source>
        <dbReference type="RefSeq" id="XP_011308286.1"/>
    </source>
</evidence>
<keyword evidence="6" id="KW-0539">Nucleus</keyword>
<dbReference type="InterPro" id="IPR020588">
    <property type="entry name" value="RecA_ATP-bd"/>
</dbReference>
<name>A0A9R1TFT2_9HYME</name>
<dbReference type="GO" id="GO:0000400">
    <property type="term" value="F:four-way junction DNA binding"/>
    <property type="evidence" value="ECO:0007669"/>
    <property type="project" value="TreeGrafter"/>
</dbReference>
<dbReference type="GeneID" id="105269605"/>
<evidence type="ECO:0000259" key="7">
    <source>
        <dbReference type="PROSITE" id="PS50162"/>
    </source>
</evidence>